<proteinExistence type="predicted"/>
<name>W4EWI2_9BACL</name>
<sequence>MSYANFKATVKKLNIKPKGVQEIVLEINGDQLDGQLEAIAQMVDLRVAVELDSEIVSFRRKVNVITNQPTVQYSVSDKGIVEVQAPDQLELEGMPEEEIQVEDKECVMDRKIVDEFVLSGLAPTYDDYHKDIVDIIKRRVEGESYRKLAEEIGVSTSELVNQTKRYRAQVAPLASAWWEWKQTQPVVEGDE</sequence>
<keyword evidence="2" id="KW-1185">Reference proteome</keyword>
<organism evidence="1 2">
    <name type="scientific">Viridibacillus arenosi FSL R5-213</name>
    <dbReference type="NCBI Taxonomy" id="1227360"/>
    <lineage>
        <taxon>Bacteria</taxon>
        <taxon>Bacillati</taxon>
        <taxon>Bacillota</taxon>
        <taxon>Bacilli</taxon>
        <taxon>Bacillales</taxon>
        <taxon>Caryophanaceae</taxon>
        <taxon>Viridibacillus</taxon>
    </lineage>
</organism>
<dbReference type="AlphaFoldDB" id="W4EWI2"/>
<protein>
    <submittedName>
        <fullName evidence="1">Uncharacterized protein</fullName>
    </submittedName>
</protein>
<comment type="caution">
    <text evidence="1">The sequence shown here is derived from an EMBL/GenBank/DDBJ whole genome shotgun (WGS) entry which is preliminary data.</text>
</comment>
<reference evidence="1 2" key="1">
    <citation type="journal article" date="2014" name="BMC Genomics">
        <title>Genomic comparison of sporeforming bacilli isolated from milk.</title>
        <authorList>
            <person name="Moreno Switt A.I."/>
            <person name="Andrus A.D."/>
            <person name="Ranieri M.L."/>
            <person name="Orsi R.H."/>
            <person name="Ivy R."/>
            <person name="den Bakker H.C."/>
            <person name="Martin N.H."/>
            <person name="Wiedmann M."/>
            <person name="Boor K.J."/>
        </authorList>
    </citation>
    <scope>NUCLEOTIDE SEQUENCE [LARGE SCALE GENOMIC DNA]</scope>
    <source>
        <strain evidence="1 2">FSL R5-213</strain>
    </source>
</reference>
<accession>W4EWI2</accession>
<dbReference type="RefSeq" id="WP_051448726.1">
    <property type="nucleotide sequence ID" value="NZ_ASQA01000028.1"/>
</dbReference>
<dbReference type="eggNOG" id="ENOG5032N1T">
    <property type="taxonomic scope" value="Bacteria"/>
</dbReference>
<evidence type="ECO:0000313" key="2">
    <source>
        <dbReference type="Proteomes" id="UP000019062"/>
    </source>
</evidence>
<dbReference type="EMBL" id="ASQA01000028">
    <property type="protein sequence ID" value="ETT84196.1"/>
    <property type="molecule type" value="Genomic_DNA"/>
</dbReference>
<evidence type="ECO:0000313" key="1">
    <source>
        <dbReference type="EMBL" id="ETT84196.1"/>
    </source>
</evidence>
<gene>
    <name evidence="1" type="ORF">C176_12548</name>
</gene>
<dbReference type="Proteomes" id="UP000019062">
    <property type="component" value="Unassembled WGS sequence"/>
</dbReference>